<accession>A0ACC2NS87</accession>
<evidence type="ECO:0000313" key="2">
    <source>
        <dbReference type="Proteomes" id="UP001239111"/>
    </source>
</evidence>
<evidence type="ECO:0000313" key="1">
    <source>
        <dbReference type="EMBL" id="KAJ8673159.1"/>
    </source>
</evidence>
<organism evidence="1 2">
    <name type="scientific">Eretmocerus hayati</name>
    <dbReference type="NCBI Taxonomy" id="131215"/>
    <lineage>
        <taxon>Eukaryota</taxon>
        <taxon>Metazoa</taxon>
        <taxon>Ecdysozoa</taxon>
        <taxon>Arthropoda</taxon>
        <taxon>Hexapoda</taxon>
        <taxon>Insecta</taxon>
        <taxon>Pterygota</taxon>
        <taxon>Neoptera</taxon>
        <taxon>Endopterygota</taxon>
        <taxon>Hymenoptera</taxon>
        <taxon>Apocrita</taxon>
        <taxon>Proctotrupomorpha</taxon>
        <taxon>Chalcidoidea</taxon>
        <taxon>Aphelinidae</taxon>
        <taxon>Aphelininae</taxon>
        <taxon>Eretmocerus</taxon>
    </lineage>
</organism>
<keyword evidence="2" id="KW-1185">Reference proteome</keyword>
<proteinExistence type="predicted"/>
<protein>
    <submittedName>
        <fullName evidence="1">Uncharacterized protein</fullName>
    </submittedName>
</protein>
<dbReference type="Proteomes" id="UP001239111">
    <property type="component" value="Chromosome 3"/>
</dbReference>
<dbReference type="EMBL" id="CM056743">
    <property type="protein sequence ID" value="KAJ8673159.1"/>
    <property type="molecule type" value="Genomic_DNA"/>
</dbReference>
<sequence>MASTTLIKLITAFSLLSHNVIVNAASTTSPTEPIIRDPGNKTDIPVGKCEHMMNGAIMLNLENVGLRQLASNFTASPSIGCIDLENNGLLNVSTTAFSRIQNLLYLNLARNKISLAQISALESHSQLRTLIFDANDVSSISDDRSFYMNNTFPRLTYLYLRNLNLTGFPSLKFAPRLSHLYLSSNKLSNGSETVAFLEDAPSTLSVLDLTDNNLQGLNISKFGSSLGELRLDGNKIEKICGKTYCGEQALYLETVESLQSLSISRNGLSSIEPDAFDEIENLVHLDLSHNRIDIIRKNTFEMCGTLRNLSLESNLLIEMPDFSGCGSLTHLSLSHNKLRIVSNETFQENSGLIFVDLSYNRISTIEVEAFKNQRVLEQLDISHNRIKVFPYTWITPLTNMKILRVNDNRLENLEDLRLAYARMNSRLNHVYLQNNLITKLHTSSLYIMLRPIPNVTLEFLDSSNQSSIAVPFPNEEPEPCECRCDKMNEIDDKNSTESEVASFFG</sequence>
<name>A0ACC2NS87_9HYME</name>
<comment type="caution">
    <text evidence="1">The sequence shown here is derived from an EMBL/GenBank/DDBJ whole genome shotgun (WGS) entry which is preliminary data.</text>
</comment>
<reference evidence="1" key="1">
    <citation type="submission" date="2023-04" db="EMBL/GenBank/DDBJ databases">
        <title>A chromosome-level genome assembly of the parasitoid wasp Eretmocerus hayati.</title>
        <authorList>
            <person name="Zhong Y."/>
            <person name="Liu S."/>
            <person name="Liu Y."/>
        </authorList>
    </citation>
    <scope>NUCLEOTIDE SEQUENCE</scope>
    <source>
        <strain evidence="1">ZJU_SS_LIU_2023</strain>
    </source>
</reference>
<gene>
    <name evidence="1" type="ORF">QAD02_004421</name>
</gene>